<evidence type="ECO:0008006" key="4">
    <source>
        <dbReference type="Google" id="ProtNLM"/>
    </source>
</evidence>
<keyword evidence="1" id="KW-1133">Transmembrane helix</keyword>
<dbReference type="EMBL" id="JAVLET010000001">
    <property type="protein sequence ID" value="KAL0475851.1"/>
    <property type="molecule type" value="Genomic_DNA"/>
</dbReference>
<evidence type="ECO:0000256" key="1">
    <source>
        <dbReference type="SAM" id="Phobius"/>
    </source>
</evidence>
<name>A0ABR3DVE2_NEUIN</name>
<feature type="transmembrane region" description="Helical" evidence="1">
    <location>
        <begin position="7"/>
        <end position="29"/>
    </location>
</feature>
<reference evidence="2 3" key="1">
    <citation type="submission" date="2023-09" db="EMBL/GenBank/DDBJ databases">
        <title>Multi-omics analysis of a traditional fermented food reveals byproduct-associated fungal strains for waste-to-food upcycling.</title>
        <authorList>
            <consortium name="Lawrence Berkeley National Laboratory"/>
            <person name="Rekdal V.M."/>
            <person name="Villalobos-Escobedo J.M."/>
            <person name="Rodriguez-Valeron N."/>
            <person name="Garcia M.O."/>
            <person name="Vasquez D.P."/>
            <person name="Damayanti I."/>
            <person name="Sorensen P.M."/>
            <person name="Baidoo E.E."/>
            <person name="De Carvalho A.C."/>
            <person name="Riley R."/>
            <person name="Lipzen A."/>
            <person name="He G."/>
            <person name="Yan M."/>
            <person name="Haridas S."/>
            <person name="Daum C."/>
            <person name="Yoshinaga Y."/>
            <person name="Ng V."/>
            <person name="Grigoriev I.V."/>
            <person name="Munk R."/>
            <person name="Nuraida L."/>
            <person name="Wijaya C.H."/>
            <person name="Morales P.-C."/>
            <person name="Keasling J.D."/>
        </authorList>
    </citation>
    <scope>NUCLEOTIDE SEQUENCE [LARGE SCALE GENOMIC DNA]</scope>
    <source>
        <strain evidence="2 3">FGSC 2613</strain>
    </source>
</reference>
<comment type="caution">
    <text evidence="2">The sequence shown here is derived from an EMBL/GenBank/DDBJ whole genome shotgun (WGS) entry which is preliminary data.</text>
</comment>
<gene>
    <name evidence="2" type="ORF">QR685DRAFT_61329</name>
</gene>
<accession>A0ABR3DVE2</accession>
<organism evidence="2 3">
    <name type="scientific">Neurospora intermedia</name>
    <dbReference type="NCBI Taxonomy" id="5142"/>
    <lineage>
        <taxon>Eukaryota</taxon>
        <taxon>Fungi</taxon>
        <taxon>Dikarya</taxon>
        <taxon>Ascomycota</taxon>
        <taxon>Pezizomycotina</taxon>
        <taxon>Sordariomycetes</taxon>
        <taxon>Sordariomycetidae</taxon>
        <taxon>Sordariales</taxon>
        <taxon>Sordariaceae</taxon>
        <taxon>Neurospora</taxon>
    </lineage>
</organism>
<evidence type="ECO:0000313" key="2">
    <source>
        <dbReference type="EMBL" id="KAL0475851.1"/>
    </source>
</evidence>
<keyword evidence="1" id="KW-0812">Transmembrane</keyword>
<protein>
    <recommendedName>
        <fullName evidence="4">Secreted protein</fullName>
    </recommendedName>
</protein>
<dbReference type="Proteomes" id="UP001451303">
    <property type="component" value="Unassembled WGS sequence"/>
</dbReference>
<keyword evidence="1" id="KW-0472">Membrane</keyword>
<proteinExistence type="predicted"/>
<keyword evidence="3" id="KW-1185">Reference proteome</keyword>
<evidence type="ECO:0000313" key="3">
    <source>
        <dbReference type="Proteomes" id="UP001451303"/>
    </source>
</evidence>
<sequence length="72" mass="7853">MFSPPETAVVLACCVIAISKCLFLFSFFFCATANSSRAECLDVRKTVYSISSVRNVKPTAKRALGAKSTNRQ</sequence>